<dbReference type="EMBL" id="LGRX02012001">
    <property type="protein sequence ID" value="KAK3268142.1"/>
    <property type="molecule type" value="Genomic_DNA"/>
</dbReference>
<sequence>MVSQARRGGDENGGDPEPNGFGTTGTFGVSQSAKGTIEAMLPQVLPAQRAELHKRITLWLARNSRPLTLPEHDTEFRDVFDAIFRGGYTPPTSQYMLKLSVEGKEKVVMRYLANLFEEGEFREDVVEGDGLGTVAENVHCTVSENASNIVSCWNCFDGHECADHTAIALLAKVFLEHATIALVFKKLRGMTTHFNHSVI</sequence>
<evidence type="ECO:0000313" key="3">
    <source>
        <dbReference type="Proteomes" id="UP001190700"/>
    </source>
</evidence>
<feature type="region of interest" description="Disordered" evidence="1">
    <location>
        <begin position="1"/>
        <end position="28"/>
    </location>
</feature>
<name>A0AAE0L172_9CHLO</name>
<organism evidence="2 3">
    <name type="scientific">Cymbomonas tetramitiformis</name>
    <dbReference type="NCBI Taxonomy" id="36881"/>
    <lineage>
        <taxon>Eukaryota</taxon>
        <taxon>Viridiplantae</taxon>
        <taxon>Chlorophyta</taxon>
        <taxon>Pyramimonadophyceae</taxon>
        <taxon>Pyramimonadales</taxon>
        <taxon>Pyramimonadaceae</taxon>
        <taxon>Cymbomonas</taxon>
    </lineage>
</organism>
<accession>A0AAE0L172</accession>
<keyword evidence="3" id="KW-1185">Reference proteome</keyword>
<dbReference type="AlphaFoldDB" id="A0AAE0L172"/>
<evidence type="ECO:0000313" key="2">
    <source>
        <dbReference type="EMBL" id="KAK3268142.1"/>
    </source>
</evidence>
<evidence type="ECO:0000256" key="1">
    <source>
        <dbReference type="SAM" id="MobiDB-lite"/>
    </source>
</evidence>
<reference evidence="2 3" key="1">
    <citation type="journal article" date="2015" name="Genome Biol. Evol.">
        <title>Comparative Genomics of a Bacterivorous Green Alga Reveals Evolutionary Causalities and Consequences of Phago-Mixotrophic Mode of Nutrition.</title>
        <authorList>
            <person name="Burns J.A."/>
            <person name="Paasch A."/>
            <person name="Narechania A."/>
            <person name="Kim E."/>
        </authorList>
    </citation>
    <scope>NUCLEOTIDE SEQUENCE [LARGE SCALE GENOMIC DNA]</scope>
    <source>
        <strain evidence="2 3">PLY_AMNH</strain>
    </source>
</reference>
<proteinExistence type="predicted"/>
<comment type="caution">
    <text evidence="2">The sequence shown here is derived from an EMBL/GenBank/DDBJ whole genome shotgun (WGS) entry which is preliminary data.</text>
</comment>
<gene>
    <name evidence="2" type="ORF">CYMTET_23336</name>
</gene>
<protein>
    <submittedName>
        <fullName evidence="2">Uncharacterized protein</fullName>
    </submittedName>
</protein>
<dbReference type="Proteomes" id="UP001190700">
    <property type="component" value="Unassembled WGS sequence"/>
</dbReference>